<dbReference type="GO" id="GO:0005886">
    <property type="term" value="C:plasma membrane"/>
    <property type="evidence" value="ECO:0007669"/>
    <property type="project" value="UniProtKB-SubCell"/>
</dbReference>
<evidence type="ECO:0000313" key="9">
    <source>
        <dbReference type="EMBL" id="AGS52438.1"/>
    </source>
</evidence>
<comment type="subcellular location">
    <subcellularLocation>
        <location evidence="1 7">Cell membrane</location>
        <topology evidence="1 7">Multi-pass membrane protein</topology>
    </subcellularLocation>
</comment>
<dbReference type="SUPFAM" id="SSF161098">
    <property type="entry name" value="MetI-like"/>
    <property type="match status" value="1"/>
</dbReference>
<dbReference type="EMBL" id="JQ844193">
    <property type="protein sequence ID" value="AGS52438.1"/>
    <property type="molecule type" value="Genomic_DNA"/>
</dbReference>
<evidence type="ECO:0000256" key="1">
    <source>
        <dbReference type="ARBA" id="ARBA00004651"/>
    </source>
</evidence>
<dbReference type="PANTHER" id="PTHR43744">
    <property type="entry name" value="ABC TRANSPORTER PERMEASE PROTEIN MG189-RELATED-RELATED"/>
    <property type="match status" value="1"/>
</dbReference>
<comment type="similarity">
    <text evidence="7">Belongs to the binding-protein-dependent transport system permease family.</text>
</comment>
<keyword evidence="4 7" id="KW-0812">Transmembrane</keyword>
<sequence>MSDYVYKQSWGSLSRGYHLKKKIWDVVYKICRAILLFGLCFLIIQPLLDKLSVSFMEQQDLYDSTVISIPRNFTLANYALVSQLLSFRTSLFQTIGIIFIAALLQITACTLAGYGFARFKFPLKNFWFMCVMLIIIVPPQTIMSSLYLNFHFFDILGIVRLITGSPINMLNSVFGYWMLFATGMGLKSGLYIFMLRQYFRGVPKELEEAAWVDGCSRFSTFVRIMLPDAAPMLTSCFLFSFVWQWTDSFYSTLFLTNYRVLSASLAGLADRFAQWWGAMNNAAGAVFSLAPIGYTQAIIATGMLMCLAPLILLYLVAQKAFVESLSQTGIKM</sequence>
<dbReference type="InterPro" id="IPR000515">
    <property type="entry name" value="MetI-like"/>
</dbReference>
<keyword evidence="2 7" id="KW-0813">Transport</keyword>
<evidence type="ECO:0000256" key="2">
    <source>
        <dbReference type="ARBA" id="ARBA00022448"/>
    </source>
</evidence>
<keyword evidence="6 7" id="KW-0472">Membrane</keyword>
<accession>A0A806JZ91</accession>
<dbReference type="Pfam" id="PF00528">
    <property type="entry name" value="BPD_transp_1"/>
    <property type="match status" value="1"/>
</dbReference>
<feature type="transmembrane region" description="Helical" evidence="7">
    <location>
        <begin position="226"/>
        <end position="245"/>
    </location>
</feature>
<name>A0A806JZ91_9BACT</name>
<dbReference type="AlphaFoldDB" id="A0A806JZ91"/>
<evidence type="ECO:0000256" key="5">
    <source>
        <dbReference type="ARBA" id="ARBA00022989"/>
    </source>
</evidence>
<dbReference type="Gene3D" id="1.10.3720.10">
    <property type="entry name" value="MetI-like"/>
    <property type="match status" value="1"/>
</dbReference>
<feature type="transmembrane region" description="Helical" evidence="7">
    <location>
        <begin position="297"/>
        <end position="317"/>
    </location>
</feature>
<proteinExistence type="inferred from homology"/>
<keyword evidence="3" id="KW-1003">Cell membrane</keyword>
<organism evidence="9">
    <name type="scientific">uncultured bacterium contig00100</name>
    <dbReference type="NCBI Taxonomy" id="1181567"/>
    <lineage>
        <taxon>Bacteria</taxon>
        <taxon>environmental samples</taxon>
    </lineage>
</organism>
<feature type="transmembrane region" description="Helical" evidence="7">
    <location>
        <begin position="173"/>
        <end position="194"/>
    </location>
</feature>
<dbReference type="PANTHER" id="PTHR43744:SF8">
    <property type="entry name" value="SN-GLYCEROL-3-PHOSPHATE TRANSPORT SYSTEM PERMEASE PROTEIN UGPE"/>
    <property type="match status" value="1"/>
</dbReference>
<evidence type="ECO:0000256" key="6">
    <source>
        <dbReference type="ARBA" id="ARBA00023136"/>
    </source>
</evidence>
<feature type="transmembrane region" description="Helical" evidence="7">
    <location>
        <begin position="30"/>
        <end position="48"/>
    </location>
</feature>
<feature type="domain" description="ABC transmembrane type-1" evidence="8">
    <location>
        <begin position="91"/>
        <end position="316"/>
    </location>
</feature>
<evidence type="ECO:0000256" key="4">
    <source>
        <dbReference type="ARBA" id="ARBA00022692"/>
    </source>
</evidence>
<reference evidence="9" key="1">
    <citation type="submission" date="2012-03" db="EMBL/GenBank/DDBJ databases">
        <title>Functional metagenomics reveals considerable lignocellulase gene clusters in the gut microbiome of a wood-feeding higher termite.</title>
        <authorList>
            <person name="Liu N."/>
        </authorList>
    </citation>
    <scope>NUCLEOTIDE SEQUENCE</scope>
</reference>
<evidence type="ECO:0000256" key="7">
    <source>
        <dbReference type="RuleBase" id="RU363032"/>
    </source>
</evidence>
<feature type="transmembrane region" description="Helical" evidence="7">
    <location>
        <begin position="126"/>
        <end position="153"/>
    </location>
</feature>
<evidence type="ECO:0000256" key="3">
    <source>
        <dbReference type="ARBA" id="ARBA00022475"/>
    </source>
</evidence>
<protein>
    <submittedName>
        <fullName evidence="9">Binding-protein-dependent transport systems inner membrane component</fullName>
    </submittedName>
</protein>
<evidence type="ECO:0000259" key="8">
    <source>
        <dbReference type="PROSITE" id="PS50928"/>
    </source>
</evidence>
<feature type="transmembrane region" description="Helical" evidence="7">
    <location>
        <begin position="91"/>
        <end position="114"/>
    </location>
</feature>
<keyword evidence="5 7" id="KW-1133">Transmembrane helix</keyword>
<dbReference type="GO" id="GO:0055085">
    <property type="term" value="P:transmembrane transport"/>
    <property type="evidence" value="ECO:0007669"/>
    <property type="project" value="InterPro"/>
</dbReference>
<dbReference type="InterPro" id="IPR035906">
    <property type="entry name" value="MetI-like_sf"/>
</dbReference>
<dbReference type="PROSITE" id="PS50928">
    <property type="entry name" value="ABC_TM1"/>
    <property type="match status" value="1"/>
</dbReference>
<dbReference type="CDD" id="cd06261">
    <property type="entry name" value="TM_PBP2"/>
    <property type="match status" value="1"/>
</dbReference>